<keyword evidence="1" id="KW-0862">Zinc</keyword>
<feature type="compositionally biased region" description="Basic and acidic residues" evidence="3">
    <location>
        <begin position="1120"/>
        <end position="1139"/>
    </location>
</feature>
<dbReference type="OrthoDB" id="406712at2759"/>
<dbReference type="SUPFAM" id="SSF56601">
    <property type="entry name" value="beta-lactamase/transpeptidase-like"/>
    <property type="match status" value="1"/>
</dbReference>
<feature type="compositionally biased region" description="Low complexity" evidence="3">
    <location>
        <begin position="835"/>
        <end position="873"/>
    </location>
</feature>
<organism evidence="5 6">
    <name type="scientific">Symbiodinium natans</name>
    <dbReference type="NCBI Taxonomy" id="878477"/>
    <lineage>
        <taxon>Eukaryota</taxon>
        <taxon>Sar</taxon>
        <taxon>Alveolata</taxon>
        <taxon>Dinophyceae</taxon>
        <taxon>Suessiales</taxon>
        <taxon>Symbiodiniaceae</taxon>
        <taxon>Symbiodinium</taxon>
    </lineage>
</organism>
<feature type="region of interest" description="Disordered" evidence="3">
    <location>
        <begin position="974"/>
        <end position="997"/>
    </location>
</feature>
<feature type="region of interest" description="Disordered" evidence="3">
    <location>
        <begin position="1442"/>
        <end position="1473"/>
    </location>
</feature>
<feature type="region of interest" description="Disordered" evidence="3">
    <location>
        <begin position="2188"/>
        <end position="2246"/>
    </location>
</feature>
<feature type="compositionally biased region" description="Low complexity" evidence="3">
    <location>
        <begin position="2226"/>
        <end position="2241"/>
    </location>
</feature>
<feature type="coiled-coil region" evidence="2">
    <location>
        <begin position="2313"/>
        <end position="2347"/>
    </location>
</feature>
<reference evidence="5" key="1">
    <citation type="submission" date="2021-02" db="EMBL/GenBank/DDBJ databases">
        <authorList>
            <person name="Dougan E. K."/>
            <person name="Rhodes N."/>
            <person name="Thang M."/>
            <person name="Chan C."/>
        </authorList>
    </citation>
    <scope>NUCLEOTIDE SEQUENCE</scope>
</reference>
<feature type="compositionally biased region" description="Low complexity" evidence="3">
    <location>
        <begin position="1066"/>
        <end position="1108"/>
    </location>
</feature>
<feature type="compositionally biased region" description="Basic and acidic residues" evidence="3">
    <location>
        <begin position="1217"/>
        <end position="1232"/>
    </location>
</feature>
<feature type="region of interest" description="Disordered" evidence="3">
    <location>
        <begin position="755"/>
        <end position="876"/>
    </location>
</feature>
<dbReference type="EMBL" id="CAJNDS010002845">
    <property type="protein sequence ID" value="CAE7617101.1"/>
    <property type="molecule type" value="Genomic_DNA"/>
</dbReference>
<dbReference type="PROSITE" id="PS50103">
    <property type="entry name" value="ZF_C3H1"/>
    <property type="match status" value="1"/>
</dbReference>
<dbReference type="Pfam" id="PF00144">
    <property type="entry name" value="Beta-lactamase"/>
    <property type="match status" value="1"/>
</dbReference>
<feature type="region of interest" description="Disordered" evidence="3">
    <location>
        <begin position="1012"/>
        <end position="1407"/>
    </location>
</feature>
<feature type="region of interest" description="Disordered" evidence="3">
    <location>
        <begin position="147"/>
        <end position="179"/>
    </location>
</feature>
<dbReference type="InterPro" id="IPR016641">
    <property type="entry name" value="EGD2/NACA0like"/>
</dbReference>
<feature type="compositionally biased region" description="Polar residues" evidence="3">
    <location>
        <begin position="1280"/>
        <end position="1296"/>
    </location>
</feature>
<dbReference type="PANTHER" id="PTHR21713">
    <property type="entry name" value="NASCENT POLYPEPTIDE ASSOCIATED COMPLEX ALPHA SUBUNIT-RELATED"/>
    <property type="match status" value="1"/>
</dbReference>
<name>A0A812VDZ3_9DINO</name>
<keyword evidence="1" id="KW-0863">Zinc-finger</keyword>
<evidence type="ECO:0000256" key="2">
    <source>
        <dbReference type="SAM" id="Coils"/>
    </source>
</evidence>
<feature type="compositionally biased region" description="Low complexity" evidence="3">
    <location>
        <begin position="765"/>
        <end position="790"/>
    </location>
</feature>
<feature type="compositionally biased region" description="Basic and acidic residues" evidence="3">
    <location>
        <begin position="1349"/>
        <end position="1367"/>
    </location>
</feature>
<keyword evidence="1" id="KW-0479">Metal-binding</keyword>
<evidence type="ECO:0000256" key="1">
    <source>
        <dbReference type="PROSITE-ProRule" id="PRU00723"/>
    </source>
</evidence>
<proteinExistence type="predicted"/>
<feature type="zinc finger region" description="C3H1-type" evidence="1">
    <location>
        <begin position="110"/>
        <end position="136"/>
    </location>
</feature>
<accession>A0A812VDZ3</accession>
<feature type="compositionally biased region" description="Basic and acidic residues" evidence="3">
    <location>
        <begin position="1374"/>
        <end position="1385"/>
    </location>
</feature>
<evidence type="ECO:0000259" key="4">
    <source>
        <dbReference type="PROSITE" id="PS50103"/>
    </source>
</evidence>
<dbReference type="GO" id="GO:0008270">
    <property type="term" value="F:zinc ion binding"/>
    <property type="evidence" value="ECO:0007669"/>
    <property type="project" value="UniProtKB-KW"/>
</dbReference>
<feature type="domain" description="C3H1-type" evidence="4">
    <location>
        <begin position="110"/>
        <end position="136"/>
    </location>
</feature>
<dbReference type="Gene3D" id="3.40.710.10">
    <property type="entry name" value="DD-peptidase/beta-lactamase superfamily"/>
    <property type="match status" value="1"/>
</dbReference>
<dbReference type="InterPro" id="IPR000571">
    <property type="entry name" value="Znf_CCCH"/>
</dbReference>
<protein>
    <recommendedName>
        <fullName evidence="4">C3H1-type domain-containing protein</fullName>
    </recommendedName>
</protein>
<dbReference type="InterPro" id="IPR012338">
    <property type="entry name" value="Beta-lactam/transpept-like"/>
</dbReference>
<evidence type="ECO:0000313" key="6">
    <source>
        <dbReference type="Proteomes" id="UP000604046"/>
    </source>
</evidence>
<dbReference type="GO" id="GO:0005854">
    <property type="term" value="C:nascent polypeptide-associated complex"/>
    <property type="evidence" value="ECO:0007669"/>
    <property type="project" value="InterPro"/>
</dbReference>
<dbReference type="Proteomes" id="UP000604046">
    <property type="component" value="Unassembled WGS sequence"/>
</dbReference>
<keyword evidence="2" id="KW-0175">Coiled coil</keyword>
<feature type="compositionally biased region" description="Basic and acidic residues" evidence="3">
    <location>
        <begin position="1181"/>
        <end position="1202"/>
    </location>
</feature>
<evidence type="ECO:0000256" key="3">
    <source>
        <dbReference type="SAM" id="MobiDB-lite"/>
    </source>
</evidence>
<sequence>MGIPQRLLEALRASGYRTIADLAFSLPEQHYLDAWLTAQPQELWDELQVQDTAWSPVIGRLRRTLARCQTITSGTGPAISSQDSAPATSATRNAHIAENVWAEHDLATTKGDKKICLRFNKGTCNNPNCKFLHICGVKQSNGEPCGKKHAAWQHRDAPPPPSTCSEASARDPDAATPSTTATMPRLFLDLFAGTTSPLTAAAKELNLDSIEPIDALANPKHNVLDDCFYAILQRLCWSGLVSFIWSAPPCEQQQRVDSSAEIHARSRALIRAATAKGADGGFEQPVDAMSWLEHDNVQLLCELNATCAHVAACAHGLNIHKAWVFCCTLRETASLASVCKHHRDEHTSVCNKRDSSGAFISSTTAKYPSTLAKALLTIAQPRISSTGLHSISLQHALSLLPVSMPPHPRILVCDGSGQNSTADHSLPSNDKRMSKLREAFMSYVQDNNLMQQLATHLSQAKDTHPLSEKQQLDLACLAHAIVHPGLDVARQQMFAVGLGVVMSLSLFTFLLEDCDMRVLVIAAMNGAIYKRIFVMQTSETEQELDQRCVELLEMLRDMPFQCIAVVSHTGFLSRLFAAHLHWREPSAFANAELRSVVVQWPQPTTSCVALHHDNSFDGSGSKGLGWVRTVRPVTVRAGRSKRHEPLGTIPPGEEVYVADIAGKRAQITSPYVGWISIRTPEDEVTSGWARALREVNVRQGREKRSELMGTITVGTRVFIQDVQGTRAEIRKPFQGWISVLTPDREPTVMQELETEIAASSARPRASTQTSDSSSDNETSTSEASSSDASSRQPAAVPVPEQRKLPDAAPAASSKVPARPGPPQDAASMPPAQEPSSSSASSGAGSRTDSGSSTSSSSSSSNQLQAPLAEPLAEASKHGAVEHEAEVALPAGVGWWWTHLKAIVCKGESRLSEVAGHIPAGKTVFVQELRDQRAFIREPLEGWIQMLSPSGKPILAMEAPAIPDEEPSLHIGASRDFSRDSKVVPAPGSLQFKRPIPRGRKVTVQDAVDLQAATELGSGTKERDDEVHSAAPGKEGASSRPSLTQAEAQAPDSVGEAAGQPVEVHDAATPSKRAAASRSRSSETSSSQSNRTSTSSTSGATSTSRSFSRLGGKAELAPEDSTYKSTEKPTEEAAEGRRDTSPGTERATEDGTEEATAKPVEVAEQAEPKQLKPSSRSSVLDTHLHQEPARSQESQHESQHDQHGTVGTVGTVGGPWELSEKEQEVAKGTRDQVDQGSPEPDLKPGGAPHVQSGSRVDEQKKVILLEASNDSSDVAEGSRMSGVQDQQDAGSIQTSSIVWWPDEVISADPQQPLDVHSHLPVEQPDATPEASEASPVFQAIPSQHRQHGPCQEHSETEHVEPSRQRESQESQESQEEAREVEARSKATAESTLPELAPVTPAADSVHDGVGHCAQAHDRTAPAASATASAAVAAAADGAAADAAPADDSCRSAEPRQASPLQTQTPEVAREDSKVARLPIEPADSFVPKMLELPEVPHTLGIGLNWELADSRGVNFKLPKQESLQQHILSFNGNLLEKPDHSVTGATAGVAVKPLKEWHMGTEAAWVAESKLMLRLTAVCSAVSPEALQSALAEVALKKSSEYNCSVSVAVRTPAGSAQAAAGIVNFEAGQKAATADLYAWGSVTKMFTAASIMKLVAAGVFRLDDEIAPLVDSVLAKMAAKDPKQNFTSVEQLWGVAAAKTTLRELLGMMSTIPDFDTAQPAKTGISKDPLRAQLYREADHFYEPAELMSVPWVAGHTKECASHFIMGKFCYSSTNFMLLGLALAQHAGVERWADLNQTQFLPDYLQGHIRFANAGTPKDIGAVPGYDRTSYNREPGNLSNHNNWEVDGVFAGWTASNVVATSEQIADLAWEIWGPPSSVAPKELTDLMIPKPMHIYGLGAFNVGLFSAGQTGKLGVAYGHLGATYGYQSIVGFFPELNISLALATNIETDKQVQTPDSLCFSYNAVAGLLLNKTFNCSFKTMGYYGGQCKCSEVSEQVLQDVPSLSSPFHRFWVGLLSVPSPVPKIVRPEMCFAPIESNMAPIEAVLVNGQSNDIVPEYFWSCEHVAGKAEIVKVRLYCSVDGEGPKAMRPTLAIKLPPRSEWWVHEKEASERRVEALEARLRAAEAAQDPAVDWNLLRFEDMLDPPSEVAIDTGPEGSLPIPTMERAFHEATNLEAAATALLRQAADEEWSRPRGAPASGHMYPTTDDDWAASLLSPSSRRTAPKAEFPEAPGFAPAGSAKGEAPRAGPIPTWVYRGVPGKAVPPPLPAAPAVETTGAELGGGARMPFEALDDQLHHLLVFQEQQLQRQMQLQEYQCQLQEMQLQRQEQQLEAQQRERERQESLEELRISDLQLSIMRLGDHPCFRGVRRLNGVKPQTAPMKQART</sequence>
<dbReference type="InterPro" id="IPR001466">
    <property type="entry name" value="Beta-lactam-related"/>
</dbReference>
<gene>
    <name evidence="5" type="ORF">SNAT2548_LOCUS35083</name>
</gene>
<evidence type="ECO:0000313" key="5">
    <source>
        <dbReference type="EMBL" id="CAE7617101.1"/>
    </source>
</evidence>
<comment type="caution">
    <text evidence="5">The sequence shown here is derived from an EMBL/GenBank/DDBJ whole genome shotgun (WGS) entry which is preliminary data.</text>
</comment>
<keyword evidence="6" id="KW-1185">Reference proteome</keyword>